<feature type="compositionally biased region" description="Polar residues" evidence="6">
    <location>
        <begin position="176"/>
        <end position="195"/>
    </location>
</feature>
<dbReference type="GO" id="GO:0022857">
    <property type="term" value="F:transmembrane transporter activity"/>
    <property type="evidence" value="ECO:0007669"/>
    <property type="project" value="InterPro"/>
</dbReference>
<evidence type="ECO:0000256" key="7">
    <source>
        <dbReference type="SAM" id="Phobius"/>
    </source>
</evidence>
<feature type="transmembrane region" description="Helical" evidence="7">
    <location>
        <begin position="312"/>
        <end position="333"/>
    </location>
</feature>
<comment type="caution">
    <text evidence="8">The sequence shown here is derived from an EMBL/GenBank/DDBJ whole genome shotgun (WGS) entry which is preliminary data.</text>
</comment>
<evidence type="ECO:0000313" key="8">
    <source>
        <dbReference type="EMBL" id="KAG7157505.1"/>
    </source>
</evidence>
<comment type="subcellular location">
    <subcellularLocation>
        <location evidence="1">Membrane</location>
        <topology evidence="1">Multi-pass membrane protein</topology>
    </subcellularLocation>
</comment>
<sequence length="440" mass="48196">MSSLRQVKNLLPLASLGWLYLVQGIPYGLQDKFIPVQLRSHGLKYSSVSLLKVLLVPWVAKGLLAPLVEVWGSFTAPADVMGIGCMLLALNIFSAIQDVAVDGLALQVLPDEQLGLGNTVQVVLYKVGSLIGGAGLTYLLAFTSWTVTFIMLALVYFFTAAFASCLSVEKNIPVSQPSPEIQRGTATKHTQSQDQPLYHIEERARHKPTTETSLRSPGESRAKQIRDILKEVVHTPGTLWLSVYVVLYKMGERGAINNMPLFLLDKGISKQTLAFWNGTVCQGLSILGSFYGGILLAKPNANVKTLLIQYSLYRLFAIMIHSFVVIVLDEFGFLKNVFVLHQLGVGGMCLLSYSSGVVSTASFTLMMQISRQCSKETQASHYNALASIEIAGKLSFAAFAGCIIDFVGMSWAFTLFTILCTFPLLVLKAMPDQLCHLKKE</sequence>
<dbReference type="AlphaFoldDB" id="A0A8J5MN96"/>
<dbReference type="InterPro" id="IPR004752">
    <property type="entry name" value="AmpG_permease/AT-1"/>
</dbReference>
<dbReference type="Pfam" id="PF07690">
    <property type="entry name" value="MFS_1"/>
    <property type="match status" value="1"/>
</dbReference>
<organism evidence="8 9">
    <name type="scientific">Homarus americanus</name>
    <name type="common">American lobster</name>
    <dbReference type="NCBI Taxonomy" id="6706"/>
    <lineage>
        <taxon>Eukaryota</taxon>
        <taxon>Metazoa</taxon>
        <taxon>Ecdysozoa</taxon>
        <taxon>Arthropoda</taxon>
        <taxon>Crustacea</taxon>
        <taxon>Multicrustacea</taxon>
        <taxon>Malacostraca</taxon>
        <taxon>Eumalacostraca</taxon>
        <taxon>Eucarida</taxon>
        <taxon>Decapoda</taxon>
        <taxon>Pleocyemata</taxon>
        <taxon>Astacidea</taxon>
        <taxon>Nephropoidea</taxon>
        <taxon>Nephropidae</taxon>
        <taxon>Homarus</taxon>
    </lineage>
</organism>
<keyword evidence="2" id="KW-0813">Transport</keyword>
<feature type="transmembrane region" description="Helical" evidence="7">
    <location>
        <begin position="384"/>
        <end position="404"/>
    </location>
</feature>
<gene>
    <name evidence="8" type="primary">Mfsd3-L</name>
    <name evidence="8" type="ORF">Hamer_G024285</name>
</gene>
<evidence type="ECO:0000256" key="2">
    <source>
        <dbReference type="ARBA" id="ARBA00022448"/>
    </source>
</evidence>
<feature type="transmembrane region" description="Helical" evidence="7">
    <location>
        <begin position="147"/>
        <end position="168"/>
    </location>
</feature>
<dbReference type="InterPro" id="IPR036259">
    <property type="entry name" value="MFS_trans_sf"/>
</dbReference>
<feature type="transmembrane region" description="Helical" evidence="7">
    <location>
        <begin position="410"/>
        <end position="430"/>
    </location>
</feature>
<dbReference type="InterPro" id="IPR011701">
    <property type="entry name" value="MFS"/>
</dbReference>
<evidence type="ECO:0000256" key="3">
    <source>
        <dbReference type="ARBA" id="ARBA00022692"/>
    </source>
</evidence>
<dbReference type="SUPFAM" id="SSF103473">
    <property type="entry name" value="MFS general substrate transporter"/>
    <property type="match status" value="1"/>
</dbReference>
<accession>A0A8J5MN96</accession>
<dbReference type="PANTHER" id="PTHR12778">
    <property type="entry name" value="SOLUTE CARRIER FAMILY 33 ACETYL-COA TRANSPORTER -RELATED"/>
    <property type="match status" value="1"/>
</dbReference>
<dbReference type="GO" id="GO:0016020">
    <property type="term" value="C:membrane"/>
    <property type="evidence" value="ECO:0007669"/>
    <property type="project" value="UniProtKB-SubCell"/>
</dbReference>
<keyword evidence="5 7" id="KW-0472">Membrane</keyword>
<keyword evidence="9" id="KW-1185">Reference proteome</keyword>
<keyword evidence="4 7" id="KW-1133">Transmembrane helix</keyword>
<dbReference type="EMBL" id="JAHLQT010037481">
    <property type="protein sequence ID" value="KAG7157505.1"/>
    <property type="molecule type" value="Genomic_DNA"/>
</dbReference>
<protein>
    <submittedName>
        <fullName evidence="8">Major facilitator superfamily domain-containing protein 3-like</fullName>
    </submittedName>
</protein>
<evidence type="ECO:0000256" key="6">
    <source>
        <dbReference type="SAM" id="MobiDB-lite"/>
    </source>
</evidence>
<evidence type="ECO:0000256" key="4">
    <source>
        <dbReference type="ARBA" id="ARBA00022989"/>
    </source>
</evidence>
<evidence type="ECO:0000256" key="5">
    <source>
        <dbReference type="ARBA" id="ARBA00023136"/>
    </source>
</evidence>
<evidence type="ECO:0000256" key="1">
    <source>
        <dbReference type="ARBA" id="ARBA00004141"/>
    </source>
</evidence>
<feature type="transmembrane region" description="Helical" evidence="7">
    <location>
        <begin position="339"/>
        <end position="363"/>
    </location>
</feature>
<feature type="region of interest" description="Disordered" evidence="6">
    <location>
        <begin position="176"/>
        <end position="219"/>
    </location>
</feature>
<dbReference type="Gene3D" id="1.20.1250.20">
    <property type="entry name" value="MFS general substrate transporter like domains"/>
    <property type="match status" value="1"/>
</dbReference>
<reference evidence="8" key="1">
    <citation type="journal article" date="2021" name="Sci. Adv.">
        <title>The American lobster genome reveals insights on longevity, neural, and immune adaptations.</title>
        <authorList>
            <person name="Polinski J.M."/>
            <person name="Zimin A.V."/>
            <person name="Clark K.F."/>
            <person name="Kohn A.B."/>
            <person name="Sadowski N."/>
            <person name="Timp W."/>
            <person name="Ptitsyn A."/>
            <person name="Khanna P."/>
            <person name="Romanova D.Y."/>
            <person name="Williams P."/>
            <person name="Greenwood S.J."/>
            <person name="Moroz L.L."/>
            <person name="Walt D.R."/>
            <person name="Bodnar A.G."/>
        </authorList>
    </citation>
    <scope>NUCLEOTIDE SEQUENCE</scope>
    <source>
        <strain evidence="8">GMGI-L3</strain>
    </source>
</reference>
<proteinExistence type="predicted"/>
<keyword evidence="3 7" id="KW-0812">Transmembrane</keyword>
<dbReference type="Proteomes" id="UP000747542">
    <property type="component" value="Unassembled WGS sequence"/>
</dbReference>
<evidence type="ECO:0000313" key="9">
    <source>
        <dbReference type="Proteomes" id="UP000747542"/>
    </source>
</evidence>
<name>A0A8J5MN96_HOMAM</name>
<dbReference type="PANTHER" id="PTHR12778:SF10">
    <property type="entry name" value="MAJOR FACILITATOR SUPERFAMILY DOMAIN-CONTAINING PROTEIN 3"/>
    <property type="match status" value="1"/>
</dbReference>